<dbReference type="OrthoDB" id="9809733at2"/>
<dbReference type="GO" id="GO:0017004">
    <property type="term" value="P:cytochrome complex assembly"/>
    <property type="evidence" value="ECO:0007669"/>
    <property type="project" value="InterPro"/>
</dbReference>
<dbReference type="STRING" id="696281.Desru_0555"/>
<feature type="transmembrane region" description="Helical" evidence="6">
    <location>
        <begin position="199"/>
        <end position="220"/>
    </location>
</feature>
<dbReference type="GO" id="GO:0016020">
    <property type="term" value="C:membrane"/>
    <property type="evidence" value="ECO:0007669"/>
    <property type="project" value="UniProtKB-SubCell"/>
</dbReference>
<keyword evidence="9" id="KW-1185">Reference proteome</keyword>
<feature type="transmembrane region" description="Helical" evidence="6">
    <location>
        <begin position="55"/>
        <end position="76"/>
    </location>
</feature>
<gene>
    <name evidence="8" type="ordered locus">Desru_0555</name>
</gene>
<keyword evidence="4 6" id="KW-1133">Transmembrane helix</keyword>
<dbReference type="Pfam" id="PF02683">
    <property type="entry name" value="DsbD_TM"/>
    <property type="match status" value="1"/>
</dbReference>
<evidence type="ECO:0000256" key="1">
    <source>
        <dbReference type="ARBA" id="ARBA00004141"/>
    </source>
</evidence>
<reference evidence="9" key="1">
    <citation type="submission" date="2011-05" db="EMBL/GenBank/DDBJ databases">
        <title>Complete sequence of Desulfotomaculum ruminis DSM 2154.</title>
        <authorList>
            <person name="Lucas S."/>
            <person name="Copeland A."/>
            <person name="Lapidus A."/>
            <person name="Cheng J.-F."/>
            <person name="Goodwin L."/>
            <person name="Pitluck S."/>
            <person name="Lu M."/>
            <person name="Detter J.C."/>
            <person name="Han C."/>
            <person name="Tapia R."/>
            <person name="Land M."/>
            <person name="Hauser L."/>
            <person name="Kyrpides N."/>
            <person name="Ivanova N."/>
            <person name="Mikhailova N."/>
            <person name="Pagani I."/>
            <person name="Stams A.J.M."/>
            <person name="Plugge C.M."/>
            <person name="Muyzer G."/>
            <person name="Kuever J."/>
            <person name="Parshina S.N."/>
            <person name="Ivanova A.E."/>
            <person name="Nazina T.N."/>
            <person name="Brambilla E."/>
            <person name="Spring S."/>
            <person name="Klenk H.-P."/>
            <person name="Woyke T."/>
        </authorList>
    </citation>
    <scope>NUCLEOTIDE SEQUENCE [LARGE SCALE GENOMIC DNA]</scope>
    <source>
        <strain evidence="9">ATCC 23193 / DSM 2154 / NCIB 8452 / DL</strain>
    </source>
</reference>
<evidence type="ECO:0000313" key="8">
    <source>
        <dbReference type="EMBL" id="AEG58841.1"/>
    </source>
</evidence>
<organism evidence="8 9">
    <name type="scientific">Desulforamulus ruminis (strain ATCC 23193 / DSM 2154 / NCIMB 8452 / DL)</name>
    <name type="common">Desulfotomaculum ruminis</name>
    <dbReference type="NCBI Taxonomy" id="696281"/>
    <lineage>
        <taxon>Bacteria</taxon>
        <taxon>Bacillati</taxon>
        <taxon>Bacillota</taxon>
        <taxon>Clostridia</taxon>
        <taxon>Eubacteriales</taxon>
        <taxon>Peptococcaceae</taxon>
        <taxon>Desulforamulus</taxon>
    </lineage>
</organism>
<dbReference type="KEGG" id="dru:Desru_0555"/>
<dbReference type="AlphaFoldDB" id="F6DS79"/>
<dbReference type="Proteomes" id="UP000009234">
    <property type="component" value="Chromosome"/>
</dbReference>
<feature type="domain" description="Cytochrome C biogenesis protein transmembrane" evidence="7">
    <location>
        <begin position="5"/>
        <end position="218"/>
    </location>
</feature>
<proteinExistence type="inferred from homology"/>
<protein>
    <submittedName>
        <fullName evidence="8">Cytochrome c biogenesis protein transmembrane region</fullName>
    </submittedName>
</protein>
<comment type="similarity">
    <text evidence="2">Belongs to the DsbD family.</text>
</comment>
<dbReference type="PANTHER" id="PTHR31272">
    <property type="entry name" value="CYTOCHROME C-TYPE BIOGENESIS PROTEIN HI_1454-RELATED"/>
    <property type="match status" value="1"/>
</dbReference>
<evidence type="ECO:0000256" key="5">
    <source>
        <dbReference type="ARBA" id="ARBA00023136"/>
    </source>
</evidence>
<evidence type="ECO:0000313" key="9">
    <source>
        <dbReference type="Proteomes" id="UP000009234"/>
    </source>
</evidence>
<evidence type="ECO:0000259" key="7">
    <source>
        <dbReference type="Pfam" id="PF02683"/>
    </source>
</evidence>
<feature type="transmembrane region" description="Helical" evidence="6">
    <location>
        <begin position="127"/>
        <end position="153"/>
    </location>
</feature>
<keyword evidence="5 6" id="KW-0472">Membrane</keyword>
<name>F6DS79_DESRL</name>
<dbReference type="InterPro" id="IPR003834">
    <property type="entry name" value="Cyt_c_assmbl_TM_dom"/>
</dbReference>
<dbReference type="eggNOG" id="COG0785">
    <property type="taxonomic scope" value="Bacteria"/>
</dbReference>
<evidence type="ECO:0000256" key="6">
    <source>
        <dbReference type="SAM" id="Phobius"/>
    </source>
</evidence>
<feature type="transmembrane region" description="Helical" evidence="6">
    <location>
        <begin position="6"/>
        <end position="34"/>
    </location>
</feature>
<evidence type="ECO:0000256" key="4">
    <source>
        <dbReference type="ARBA" id="ARBA00022989"/>
    </source>
</evidence>
<sequence length="232" mass="24868">MPTVSLYLAFSAGVASFLSPCVLPLVPGYLSYLAGVSVTSPDTAGINRGLMIRRALLFNLGFILVFTLLGATGSYIGKFLLGHKALLTKIGGVFIFIMGLQMTGILKWQFLYRTYQLKHRLHMKGPVGAVLLGVTFALGWTPCIGPVLGSILVYAGMSGTVTKGILLLAVYSLGLAVPFLLAALFVSRIVPSLSRLNQYLPVISVVSGVILMLVGAFIFLDIFSRLSAYLIF</sequence>
<evidence type="ECO:0000256" key="2">
    <source>
        <dbReference type="ARBA" id="ARBA00006143"/>
    </source>
</evidence>
<comment type="subcellular location">
    <subcellularLocation>
        <location evidence="1">Membrane</location>
        <topology evidence="1">Multi-pass membrane protein</topology>
    </subcellularLocation>
</comment>
<dbReference type="EMBL" id="CP002780">
    <property type="protein sequence ID" value="AEG58841.1"/>
    <property type="molecule type" value="Genomic_DNA"/>
</dbReference>
<dbReference type="HOGENOM" id="CLU_053225_2_1_9"/>
<keyword evidence="3 6" id="KW-0812">Transmembrane</keyword>
<feature type="transmembrane region" description="Helical" evidence="6">
    <location>
        <begin position="165"/>
        <end position="187"/>
    </location>
</feature>
<dbReference type="InterPro" id="IPR051790">
    <property type="entry name" value="Cytochrome_c-biogenesis_DsbD"/>
</dbReference>
<evidence type="ECO:0000256" key="3">
    <source>
        <dbReference type="ARBA" id="ARBA00022692"/>
    </source>
</evidence>
<reference evidence="8 9" key="2">
    <citation type="journal article" date="2012" name="Stand. Genomic Sci.">
        <title>Complete genome sequence of the sulfate-reducing firmicute Desulfotomaculum ruminis type strain (DL(T)).</title>
        <authorList>
            <person name="Spring S."/>
            <person name="Visser M."/>
            <person name="Lu M."/>
            <person name="Copeland A."/>
            <person name="Lapidus A."/>
            <person name="Lucas S."/>
            <person name="Cheng J.F."/>
            <person name="Han C."/>
            <person name="Tapia R."/>
            <person name="Goodwin L.A."/>
            <person name="Pitluck S."/>
            <person name="Ivanova N."/>
            <person name="Land M."/>
            <person name="Hauser L."/>
            <person name="Larimer F."/>
            <person name="Rohde M."/>
            <person name="Goker M."/>
            <person name="Detter J.C."/>
            <person name="Kyrpides N.C."/>
            <person name="Woyke T."/>
            <person name="Schaap P.J."/>
            <person name="Plugge C.M."/>
            <person name="Muyzer G."/>
            <person name="Kuever J."/>
            <person name="Pereira I.A."/>
            <person name="Parshina S.N."/>
            <person name="Bernier-Latmani R."/>
            <person name="Stams A.J."/>
            <person name="Klenk H.P."/>
        </authorList>
    </citation>
    <scope>NUCLEOTIDE SEQUENCE [LARGE SCALE GENOMIC DNA]</scope>
    <source>
        <strain evidence="9">ATCC 23193 / DSM 2154 / NCIB 8452 / DL</strain>
    </source>
</reference>
<feature type="transmembrane region" description="Helical" evidence="6">
    <location>
        <begin position="88"/>
        <end position="106"/>
    </location>
</feature>
<dbReference type="PANTHER" id="PTHR31272:SF4">
    <property type="entry name" value="CYTOCHROME C-TYPE BIOGENESIS PROTEIN HI_1454-RELATED"/>
    <property type="match status" value="1"/>
</dbReference>
<accession>F6DS79</accession>